<accession>A0A448X3L3</accession>
<reference evidence="2" key="1">
    <citation type="submission" date="2018-11" db="EMBL/GenBank/DDBJ databases">
        <authorList>
            <consortium name="Pathogen Informatics"/>
        </authorList>
    </citation>
    <scope>NUCLEOTIDE SEQUENCE</scope>
</reference>
<dbReference type="InterPro" id="IPR038168">
    <property type="entry name" value="TF_DP_C_sf"/>
</dbReference>
<dbReference type="Proteomes" id="UP000784294">
    <property type="component" value="Unassembled WGS sequence"/>
</dbReference>
<organism evidence="2 3">
    <name type="scientific">Protopolystoma xenopodis</name>
    <dbReference type="NCBI Taxonomy" id="117903"/>
    <lineage>
        <taxon>Eukaryota</taxon>
        <taxon>Metazoa</taxon>
        <taxon>Spiralia</taxon>
        <taxon>Lophotrochozoa</taxon>
        <taxon>Platyhelminthes</taxon>
        <taxon>Monogenea</taxon>
        <taxon>Polyopisthocotylea</taxon>
        <taxon>Polystomatidea</taxon>
        <taxon>Polystomatidae</taxon>
        <taxon>Protopolystoma</taxon>
    </lineage>
</organism>
<evidence type="ECO:0000313" key="2">
    <source>
        <dbReference type="EMBL" id="VEL27050.1"/>
    </source>
</evidence>
<dbReference type="EMBL" id="CAAALY010084548">
    <property type="protein sequence ID" value="VEL27050.1"/>
    <property type="molecule type" value="Genomic_DNA"/>
</dbReference>
<feature type="region of interest" description="Disordered" evidence="1">
    <location>
        <begin position="71"/>
        <end position="94"/>
    </location>
</feature>
<evidence type="ECO:0000313" key="3">
    <source>
        <dbReference type="Proteomes" id="UP000784294"/>
    </source>
</evidence>
<dbReference type="Gene3D" id="1.20.140.80">
    <property type="entry name" value="Transcription factor DP"/>
    <property type="match status" value="1"/>
</dbReference>
<gene>
    <name evidence="2" type="ORF">PXEA_LOCUS20490</name>
</gene>
<dbReference type="OrthoDB" id="47785at2759"/>
<dbReference type="AlphaFoldDB" id="A0A448X3L3"/>
<proteinExistence type="predicted"/>
<keyword evidence="3" id="KW-1185">Reference proteome</keyword>
<name>A0A448X3L3_9PLAT</name>
<comment type="caution">
    <text evidence="2">The sequence shown here is derived from an EMBL/GenBank/DDBJ whole genome shotgun (WGS) entry which is preliminary data.</text>
</comment>
<sequence>MGLTLRLGTPLCTQQEYNTCLELVPPSFRFYVEAIYERRQAIVPDFEALHQQRRLYAESRLAAAAAAAANSNESGVRPNSQGVGAPGVGGTEDPNEEACNEVRLVILSVPSPVLWMQIYW</sequence>
<evidence type="ECO:0000256" key="1">
    <source>
        <dbReference type="SAM" id="MobiDB-lite"/>
    </source>
</evidence>
<protein>
    <submittedName>
        <fullName evidence="2">Uncharacterized protein</fullName>
    </submittedName>
</protein>
<feature type="compositionally biased region" description="Polar residues" evidence="1">
    <location>
        <begin position="71"/>
        <end position="82"/>
    </location>
</feature>